<dbReference type="SUPFAM" id="SSF102405">
    <property type="entry name" value="MCP/YpsA-like"/>
    <property type="match status" value="1"/>
</dbReference>
<protein>
    <recommendedName>
        <fullName evidence="3">Rossmann fold nucleotide-binding protein</fullName>
    </recommendedName>
</protein>
<reference evidence="1 2" key="1">
    <citation type="journal article" date="2011" name="Stand. Genomic Sci.">
        <title>Complete genome sequence of the hyperthermophilic chemolithoautotroph Pyrolobus fumarii type strain (1A).</title>
        <authorList>
            <person name="Anderson I."/>
            <person name="Goker M."/>
            <person name="Nolan M."/>
            <person name="Lucas S."/>
            <person name="Hammon N."/>
            <person name="Deshpande S."/>
            <person name="Cheng J.F."/>
            <person name="Tapia R."/>
            <person name="Han C."/>
            <person name="Goodwin L."/>
            <person name="Pitluck S."/>
            <person name="Huntemann M."/>
            <person name="Liolios K."/>
            <person name="Ivanova N."/>
            <person name="Pagani I."/>
            <person name="Mavromatis K."/>
            <person name="Ovchinikova G."/>
            <person name="Pati A."/>
            <person name="Chen A."/>
            <person name="Palaniappan K."/>
            <person name="Land M."/>
            <person name="Hauser L."/>
            <person name="Brambilla E.M."/>
            <person name="Huber H."/>
            <person name="Yasawong M."/>
            <person name="Rohde M."/>
            <person name="Spring S."/>
            <person name="Abt B."/>
            <person name="Sikorski J."/>
            <person name="Wirth R."/>
            <person name="Detter J.C."/>
            <person name="Woyke T."/>
            <person name="Bristow J."/>
            <person name="Eisen J.A."/>
            <person name="Markowitz V."/>
            <person name="Hugenholtz P."/>
            <person name="Kyrpides N.C."/>
            <person name="Klenk H.P."/>
            <person name="Lapidus A."/>
        </authorList>
    </citation>
    <scope>NUCLEOTIDE SEQUENCE [LARGE SCALE GENOMIC DNA]</scope>
    <source>
        <strain evidence="2">DSM 11204 / 1A</strain>
    </source>
</reference>
<dbReference type="Gene3D" id="3.40.50.450">
    <property type="match status" value="1"/>
</dbReference>
<proteinExistence type="predicted"/>
<gene>
    <name evidence="1" type="ordered locus">Pyrfu_1461</name>
</gene>
<evidence type="ECO:0000313" key="1">
    <source>
        <dbReference type="EMBL" id="AEM39319.1"/>
    </source>
</evidence>
<dbReference type="RefSeq" id="WP_014026996.1">
    <property type="nucleotide sequence ID" value="NC_015931.1"/>
</dbReference>
<dbReference type="InParanoid" id="G0EH95"/>
<dbReference type="eggNOG" id="arCOG02431">
    <property type="taxonomic scope" value="Archaea"/>
</dbReference>
<dbReference type="Pfam" id="PF18306">
    <property type="entry name" value="LDcluster4"/>
    <property type="match status" value="1"/>
</dbReference>
<dbReference type="OrthoDB" id="9570at2157"/>
<dbReference type="InterPro" id="IPR041164">
    <property type="entry name" value="LDcluster4"/>
</dbReference>
<dbReference type="Proteomes" id="UP000001037">
    <property type="component" value="Chromosome"/>
</dbReference>
<accession>G0EH95</accession>
<keyword evidence="2" id="KW-1185">Reference proteome</keyword>
<dbReference type="STRING" id="694429.Pyrfu_1461"/>
<dbReference type="EMBL" id="CP002838">
    <property type="protein sequence ID" value="AEM39319.1"/>
    <property type="molecule type" value="Genomic_DNA"/>
</dbReference>
<evidence type="ECO:0008006" key="3">
    <source>
        <dbReference type="Google" id="ProtNLM"/>
    </source>
</evidence>
<evidence type="ECO:0000313" key="2">
    <source>
        <dbReference type="Proteomes" id="UP000001037"/>
    </source>
</evidence>
<organism evidence="1 2">
    <name type="scientific">Pyrolobus fumarii (strain DSM 11204 / 1A)</name>
    <dbReference type="NCBI Taxonomy" id="694429"/>
    <lineage>
        <taxon>Archaea</taxon>
        <taxon>Thermoproteota</taxon>
        <taxon>Thermoprotei</taxon>
        <taxon>Desulfurococcales</taxon>
        <taxon>Pyrodictiaceae</taxon>
        <taxon>Pyrolobus</taxon>
    </lineage>
</organism>
<name>G0EH95_PYRF1</name>
<dbReference type="GeneID" id="11138648"/>
<dbReference type="HOGENOM" id="CLU_107614_0_1_2"/>
<dbReference type="AlphaFoldDB" id="G0EH95"/>
<dbReference type="KEGG" id="pfm:Pyrfu_1461"/>
<sequence>MRYLQVCIAAYSGEAGEDVARKVVQLVDALVESCSRRGVKLVGFLGGYRGLMRVAAARLIEHGVPVVLVIPRDYELVDEPDGAIIVRTGMDSKARSAVLVRSCDVVIVAGGASGTMLEALAAYGIGVPVVYLTGTGLPSDKLSEAYPNGVFDERIGRGVYYTRDPGEAGELACNLGLKSSPWRGSR</sequence>